<keyword evidence="2" id="KW-1185">Reference proteome</keyword>
<evidence type="ECO:0000313" key="1">
    <source>
        <dbReference type="EMBL" id="GBP51824.1"/>
    </source>
</evidence>
<gene>
    <name evidence="1" type="ORF">EVAR_88528_1</name>
</gene>
<comment type="caution">
    <text evidence="1">The sequence shown here is derived from an EMBL/GenBank/DDBJ whole genome shotgun (WGS) entry which is preliminary data.</text>
</comment>
<evidence type="ECO:0000313" key="2">
    <source>
        <dbReference type="Proteomes" id="UP000299102"/>
    </source>
</evidence>
<name>A0A4C1WNY3_EUMVA</name>
<dbReference type="Proteomes" id="UP000299102">
    <property type="component" value="Unassembled WGS sequence"/>
</dbReference>
<dbReference type="AlphaFoldDB" id="A0A4C1WNY3"/>
<dbReference type="EMBL" id="BGZK01000590">
    <property type="protein sequence ID" value="GBP51824.1"/>
    <property type="molecule type" value="Genomic_DNA"/>
</dbReference>
<protein>
    <submittedName>
        <fullName evidence="1">Uncharacterized protein</fullName>
    </submittedName>
</protein>
<proteinExistence type="predicted"/>
<sequence>MITALPLAQRLPRLRRKRPNNVEMLLRVTALWVLSSEYLGIGGYEDFQLGLKTLKGIREARRRSVGGSTKMVGLPVSRTVFFLAWFCSVSESSGGPTPPGSPHHPFIDPLLSDIVFVLKKPATHW</sequence>
<reference evidence="1 2" key="1">
    <citation type="journal article" date="2019" name="Commun. Biol.">
        <title>The bagworm genome reveals a unique fibroin gene that provides high tensile strength.</title>
        <authorList>
            <person name="Kono N."/>
            <person name="Nakamura H."/>
            <person name="Ohtoshi R."/>
            <person name="Tomita M."/>
            <person name="Numata K."/>
            <person name="Arakawa K."/>
        </authorList>
    </citation>
    <scope>NUCLEOTIDE SEQUENCE [LARGE SCALE GENOMIC DNA]</scope>
</reference>
<accession>A0A4C1WNY3</accession>
<organism evidence="1 2">
    <name type="scientific">Eumeta variegata</name>
    <name type="common">Bagworm moth</name>
    <name type="synonym">Eumeta japonica</name>
    <dbReference type="NCBI Taxonomy" id="151549"/>
    <lineage>
        <taxon>Eukaryota</taxon>
        <taxon>Metazoa</taxon>
        <taxon>Ecdysozoa</taxon>
        <taxon>Arthropoda</taxon>
        <taxon>Hexapoda</taxon>
        <taxon>Insecta</taxon>
        <taxon>Pterygota</taxon>
        <taxon>Neoptera</taxon>
        <taxon>Endopterygota</taxon>
        <taxon>Lepidoptera</taxon>
        <taxon>Glossata</taxon>
        <taxon>Ditrysia</taxon>
        <taxon>Tineoidea</taxon>
        <taxon>Psychidae</taxon>
        <taxon>Oiketicinae</taxon>
        <taxon>Eumeta</taxon>
    </lineage>
</organism>